<keyword evidence="4" id="KW-0862">Zinc</keyword>
<feature type="region of interest" description="Disordered" evidence="5">
    <location>
        <begin position="1"/>
        <end position="26"/>
    </location>
</feature>
<evidence type="ECO:0000313" key="7">
    <source>
        <dbReference type="EMBL" id="MCY1004892.1"/>
    </source>
</evidence>
<evidence type="ECO:0000256" key="3">
    <source>
        <dbReference type="ARBA" id="ARBA00022801"/>
    </source>
</evidence>
<evidence type="ECO:0000256" key="2">
    <source>
        <dbReference type="ARBA" id="ARBA00022723"/>
    </source>
</evidence>
<proteinExistence type="predicted"/>
<keyword evidence="3" id="KW-0378">Hydrolase</keyword>
<evidence type="ECO:0000256" key="5">
    <source>
        <dbReference type="SAM" id="MobiDB-lite"/>
    </source>
</evidence>
<dbReference type="InterPro" id="IPR055438">
    <property type="entry name" value="AstE_AspA_cat"/>
</dbReference>
<dbReference type="PANTHER" id="PTHR15162:SF7">
    <property type="entry name" value="SUCCINYLGLUTAMATE DESUCCINYLASE"/>
    <property type="match status" value="1"/>
</dbReference>
<evidence type="ECO:0000313" key="8">
    <source>
        <dbReference type="Proteomes" id="UP001150924"/>
    </source>
</evidence>
<dbReference type="InterPro" id="IPR050178">
    <property type="entry name" value="AspA/AstE_fam"/>
</dbReference>
<dbReference type="RefSeq" id="WP_267766501.1">
    <property type="nucleotide sequence ID" value="NZ_JAPNKE010000002.1"/>
</dbReference>
<dbReference type="GO" id="GO:0005829">
    <property type="term" value="C:cytosol"/>
    <property type="evidence" value="ECO:0007669"/>
    <property type="project" value="TreeGrafter"/>
</dbReference>
<dbReference type="Gene3D" id="3.40.630.10">
    <property type="entry name" value="Zn peptidases"/>
    <property type="match status" value="1"/>
</dbReference>
<dbReference type="Proteomes" id="UP001150924">
    <property type="component" value="Unassembled WGS sequence"/>
</dbReference>
<dbReference type="EMBL" id="JAPNKE010000002">
    <property type="protein sequence ID" value="MCY1004892.1"/>
    <property type="molecule type" value="Genomic_DNA"/>
</dbReference>
<dbReference type="Pfam" id="PF24827">
    <property type="entry name" value="AstE_AspA_cat"/>
    <property type="match status" value="1"/>
</dbReference>
<dbReference type="GO" id="GO:0046872">
    <property type="term" value="F:metal ion binding"/>
    <property type="evidence" value="ECO:0007669"/>
    <property type="project" value="UniProtKB-KW"/>
</dbReference>
<keyword evidence="2" id="KW-0479">Metal-binding</keyword>
<evidence type="ECO:0000256" key="1">
    <source>
        <dbReference type="ARBA" id="ARBA00001947"/>
    </source>
</evidence>
<dbReference type="PANTHER" id="PTHR15162">
    <property type="entry name" value="ASPARTOACYLASE"/>
    <property type="match status" value="1"/>
</dbReference>
<keyword evidence="8" id="KW-1185">Reference proteome</keyword>
<dbReference type="AlphaFoldDB" id="A0A9X3EIY4"/>
<gene>
    <name evidence="7" type="ORF">OV079_04770</name>
</gene>
<protein>
    <submittedName>
        <fullName evidence="7">Succinylglutamate desuccinylase/aspartoacylase family protein</fullName>
    </submittedName>
</protein>
<comment type="caution">
    <text evidence="7">The sequence shown here is derived from an EMBL/GenBank/DDBJ whole genome shotgun (WGS) entry which is preliminary data.</text>
</comment>
<feature type="domain" description="Succinylglutamate desuccinylase/Aspartoacylase catalytic" evidence="6">
    <location>
        <begin position="31"/>
        <end position="159"/>
    </location>
</feature>
<evidence type="ECO:0000259" key="6">
    <source>
        <dbReference type="Pfam" id="PF24827"/>
    </source>
</evidence>
<organism evidence="7 8">
    <name type="scientific">Nannocystis pusilla</name>
    <dbReference type="NCBI Taxonomy" id="889268"/>
    <lineage>
        <taxon>Bacteria</taxon>
        <taxon>Pseudomonadati</taxon>
        <taxon>Myxococcota</taxon>
        <taxon>Polyangia</taxon>
        <taxon>Nannocystales</taxon>
        <taxon>Nannocystaceae</taxon>
        <taxon>Nannocystis</taxon>
    </lineage>
</organism>
<name>A0A9X3EIY4_9BACT</name>
<accession>A0A9X3EIY4</accession>
<comment type="cofactor">
    <cofactor evidence="1">
        <name>Zn(2+)</name>
        <dbReference type="ChEBI" id="CHEBI:29105"/>
    </cofactor>
</comment>
<dbReference type="SUPFAM" id="SSF53187">
    <property type="entry name" value="Zn-dependent exopeptidases"/>
    <property type="match status" value="1"/>
</dbReference>
<dbReference type="GO" id="GO:0016788">
    <property type="term" value="F:hydrolase activity, acting on ester bonds"/>
    <property type="evidence" value="ECO:0007669"/>
    <property type="project" value="InterPro"/>
</dbReference>
<reference evidence="7" key="1">
    <citation type="submission" date="2022-11" db="EMBL/GenBank/DDBJ databases">
        <title>Minimal conservation of predation-associated metabolite biosynthetic gene clusters underscores biosynthetic potential of Myxococcota including descriptions for ten novel species: Archangium lansinium sp. nov., Myxococcus landrumus sp. nov., Nannocystis bai.</title>
        <authorList>
            <person name="Ahearne A."/>
            <person name="Stevens C."/>
            <person name="Phillips K."/>
        </authorList>
    </citation>
    <scope>NUCLEOTIDE SEQUENCE</scope>
    <source>
        <strain evidence="7">Na p29</strain>
    </source>
</reference>
<sequence>MTLSSSAPPSPPAEAPGARPRVLGRYDTGRPGPTVVCIGALHGNEPAGLSAISRVLARLRADDVPLRGRIVGVSGNRRALAEGRRFVDRDLNRRWTPENIARIAQGTVETAEDQETRELLAVFLPLLRHGPVSFIDLHSTSSLSTPFSCMADVLRNRPLALALPIPVVLGLEEVIEGSMLGYLCDLGHVGVAVEGGQHDDPRTIDFHESALLLMLVAAGSLEPRHVPDLAAHRARLAAGGDGMPAVCEIRHRHVVRSEDEPFVMAPGFVNFQIVERGQVVADDRRGPVRMPETGLMMLPRYQGQGDDGFFVARPVTRNALRLSAALRTLRLDVLVPYLPGVSRDPNRADHFIADPAIARVAVKEVFHLFGYRHERAQAEQLVFSRRSPAARPVLPAELAPLLRASEESTEG</sequence>
<evidence type="ECO:0000256" key="4">
    <source>
        <dbReference type="ARBA" id="ARBA00022833"/>
    </source>
</evidence>